<protein>
    <recommendedName>
        <fullName evidence="4">WW domain-containing protein</fullName>
    </recommendedName>
</protein>
<feature type="coiled-coil region" evidence="1">
    <location>
        <begin position="196"/>
        <end position="356"/>
    </location>
</feature>
<dbReference type="InterPro" id="IPR052828">
    <property type="entry name" value="NELF-A_domain"/>
</dbReference>
<organism evidence="2 3">
    <name type="scientific">Paramecium primaurelia</name>
    <dbReference type="NCBI Taxonomy" id="5886"/>
    <lineage>
        <taxon>Eukaryota</taxon>
        <taxon>Sar</taxon>
        <taxon>Alveolata</taxon>
        <taxon>Ciliophora</taxon>
        <taxon>Intramacronucleata</taxon>
        <taxon>Oligohymenophorea</taxon>
        <taxon>Peniculida</taxon>
        <taxon>Parameciidae</taxon>
        <taxon>Paramecium</taxon>
    </lineage>
</organism>
<feature type="coiled-coil region" evidence="1">
    <location>
        <begin position="388"/>
        <end position="415"/>
    </location>
</feature>
<reference evidence="2" key="1">
    <citation type="submission" date="2021-01" db="EMBL/GenBank/DDBJ databases">
        <authorList>
            <consortium name="Genoscope - CEA"/>
            <person name="William W."/>
        </authorList>
    </citation>
    <scope>NUCLEOTIDE SEQUENCE</scope>
</reference>
<gene>
    <name evidence="2" type="ORF">PPRIM_AZ9-3.1.T0790030</name>
</gene>
<evidence type="ECO:0000313" key="2">
    <source>
        <dbReference type="EMBL" id="CAD8087626.1"/>
    </source>
</evidence>
<dbReference type="PANTHER" id="PTHR13328:SF4">
    <property type="entry name" value="NEGATIVE ELONGATION FACTOR A"/>
    <property type="match status" value="1"/>
</dbReference>
<accession>A0A8S1NBC7</accession>
<sequence>MYGLNHQMNRSLDDNDETQTLEEEVMDDYSPTKQEIRDYAIHLGMNLPEDNQYLDIAKAGLKAKLPDEWKICSKRVNGNEQVFYKNRETQEIVYEHPCDLIYQKKYEEAKQIDFQNQKKKKSTGINKFKKDIEKYREPNYLDGNEEAESFMVDSNVYYENRQNQGYVVQNPIQVSATQNLLSQVDQEFAKQAIDYEDEKKKDVIKLKEENKQKLNKMELILMNEADPELFEFKEEYERQKENLSKNEEEKKRKIKRKVEEEMEQYIINQKNVLQKQLERNLENYEYEQEKTIKNKLRILEQDLQGQQKDIIKRINQRQKELSDSDSKWMKQIQEKKKNVENQLNKYKKELTQEIYQKIQLIDQENIKRLRTEQEVIKRKLINEFDKVRREYKFEIVDLQEENQRMMRSIKEEMKSQYDPKFSQIQQIFSDQLQNIELSESQMLQSQIYDYKNLDIESRKQENIKKINQQKEKLIQQLQNQVINLERQTNEKYQEMKRKLEETQRLKLEKIQKDFEKKTGKILGNGKEIDLCMEINQTRSLLHELKEEIKQFKRKKIEAEEKLASMNIVVSKYDLQNELKQKDVIKFELDRLQYLVNQYKQDDKIADKELELLEQQYQQMIRKHQEFQQKQQTMQNMIQSVNELREQLAFNQSSDNSKFQSNLFRPNKNYGTEINIQNNLSMNQSVVIEENAVQMRKWKLILLDERVALNREQQLYKTDKEKIKQMRRKLLIDSEQLKSQIEMAQSFDQNNMKKDLIKKLKQEIKEQQIKITDDTEKSNSWRQILKQKSKTLDQMEKNINDTNPQPELLHSLEQLYLLYSKIGELELNDDMIEQQISNNNESYFNQIKIISEEPSMQQEIQQQNYDVAMPFEQPKVLHFEQPENLQKYRMQLIQQKEWFQNYKFLQLILIVQILEKDFKGTNSFYIAKYEIIYIIIFIFLKRNEVNYVIHHRIRFYQCKSQMSNSEELSLEPAYYKPMKKQQEMIKQQVQNTKYYESKDGEPSQSFEMEDKLLEASDEYGYGYWVRFSENENQDTLKYYFLSRLTTNKEHGDLTYYGDRTLSVFLYKNVFVFATYDLDENLKSKERPVKLQENINGNWYFVCYSKQKSEIVGFLVKFGGNYILRFEQYGRHKPSRYYKVIFGGSEFDYLSMPGQFANIYFDFDEPAFINTNEDVIKLIQKHCNMPQELLKKTTIRLIEETKDFSANNKEDTIQMEPFDNEYIITQYSVKGWFRWVDNILVEELNQFQIFNLRSNKDKSDKTGDRALEIHQIIGGGSESQIYFSTYSIIEEQIRITKQLKSNQLVWTYAQFSYDIGSLRAFGYLIYPGYAQSVEFNEVQHKQVTKLFLTIGADNEISSFNGKIAYIQLNVGPKSYNDKMLLDDEGALNLYLRSKLVSQEEDIRPSRYNQIQPVFSQMYDDEKVNGQSEYSFGMWSRWIRTYPIYLQKRAEIHSIAHLKRQYKQVILEIQITKQSYLFQSLDEIKNIEYQELEGFWVYLYFGYNRLENRSLGVVNKLGKDFQSIEFNNQHELILDSIEFYVGKHHTPLFNGEFAKIQFQFGPHSFRQESELKELDTQGLPYIIPLNQQTIQLIGAVQQSPIDEKYEFEQFQGITEYSVSGWVKFNGKEKSGEQYHIITLTQRTLEESDDQATLQILKNDVNYVFVTYTCEIECDKYLKQESGFGEYWDQWTYIYFGYKNYQTYTYIEYKFTQNSFIIKDVNHYYMSVFSVLLGQQRKEYLQYTGSLKQWVLNVGNGAYREGSYESEQLSIKVHFGYLAGTDHLTQAQQMKEHPEVLDCQTQQIKLQQSEELQLDGLYEYGYGLWIQFKHYASTINLIKPKLMGIARLSLQNIDHLLSVVMNVGNYQFISLEISEQINYTAYHESEWIFVYYAYQRLQQDVGETIGFIVDNNGIRQIKQSVLHPLIRDHLNFQVGRASKNYIQFNGLITGIRLYLGNGALINEEQLKQMILKLNRKPTQIYIDNVITIVEDRTDNYNGDNPIHIEGSANQYSMQMWFKMSLNQFLYRVTQNEHLSDRKYIGDRVFHLQTQTDNVEYSTYNLLNMDEVDTQVIQQCKIELYHLNMWTFSYQSYSKQEQKMITYLKIDDYICQQHKDNIIHAISDQIWLYLMKDFNDQHSNTMISHIKLTLGQGSFIDDNFIKLSSFIAGNRQMPKIIKEIENVKDSETFIFNEVDSMSEYAVSFWCKFSSTYSERRYRKPEQFQIFRMTTNEQLIEGKIELKDRLLSAYGLKDSFSFNTYDINDNAPNEYSIIQIDRQENRWYFLYAGYKRKLQIAKFYVFDGKDEKQNQNQNLLQDPLIDYIKVIFGSEDHVIGFNGQLLQIAIMIGSGSFGQSGSFLESSLLDYIVQYQIPEEQTLEYLYKQKNGIIELDHEFDQHDFHNVGSYSICGWFKLNYSPLSKYEQETSCQTLIRLYENEKLNDKLIQGDRTMLIQVCDQQFIKFQTYTLNEIQSINEHKLIDNIIDMDSPVIWHYVYMSYDDLEQNVQILLKQFQSDEIRILNNIWHMETNYLGILFGKDIDNINFDGVQQQWQFLYGYNSIFDLNKPFYQDKLPNYYNIKNNQRELWFQSDDITTVEFHNAVNQYAIGVWTRWEAEFYDCKQIQFHNIFRFTSRKQYEDKAQLGDRVLFSYITNKNYEFSSYNKKQKLTAINTQIPYDFIEGEWNYIYFAYNDGSLYAAVIHKQSQKAEHTILRDIEHDILGYAQLIINKPEFGFQSFKGQIYDLRVFLGEGAYLDDTQKVATMINKLHMHLPDVQLKVEEFKWEGCDTQIDEDASLIQEFPYSEQTVYSISGWIWLYSKSEGVLDSLQGVMRLSTDLNFNTLLVLAKSNQVTFGSYSFGKKALPIWQSCDIDMEQWLFVYLSHQDDITRFYVKSEKGVQEFSNVSRHVIPKNFKLSFVKFDSFEKFDGKLKGVQVKWHKPLDEPEDESIAPVLSHQ</sequence>
<comment type="caution">
    <text evidence="2">The sequence shown here is derived from an EMBL/GenBank/DDBJ whole genome shotgun (WGS) entry which is preliminary data.</text>
</comment>
<feature type="coiled-coil region" evidence="1">
    <location>
        <begin position="595"/>
        <end position="646"/>
    </location>
</feature>
<evidence type="ECO:0008006" key="4">
    <source>
        <dbReference type="Google" id="ProtNLM"/>
    </source>
</evidence>
<feature type="coiled-coil region" evidence="1">
    <location>
        <begin position="456"/>
        <end position="568"/>
    </location>
</feature>
<keyword evidence="3" id="KW-1185">Reference proteome</keyword>
<dbReference type="OMA" id="QELEGFW"/>
<feature type="coiled-coil region" evidence="1">
    <location>
        <begin position="708"/>
        <end position="776"/>
    </location>
</feature>
<evidence type="ECO:0000256" key="1">
    <source>
        <dbReference type="SAM" id="Coils"/>
    </source>
</evidence>
<name>A0A8S1NBC7_PARPR</name>
<evidence type="ECO:0000313" key="3">
    <source>
        <dbReference type="Proteomes" id="UP000688137"/>
    </source>
</evidence>
<dbReference type="EMBL" id="CAJJDM010000082">
    <property type="protein sequence ID" value="CAD8087626.1"/>
    <property type="molecule type" value="Genomic_DNA"/>
</dbReference>
<keyword evidence="1" id="KW-0175">Coiled coil</keyword>
<proteinExistence type="predicted"/>
<dbReference type="Proteomes" id="UP000688137">
    <property type="component" value="Unassembled WGS sequence"/>
</dbReference>
<dbReference type="PANTHER" id="PTHR13328">
    <property type="entry name" value="NEGATIVE ELONGATION FACTOR A NELF-A"/>
    <property type="match status" value="1"/>
</dbReference>